<gene>
    <name evidence="1" type="ORF">R7226_01020</name>
</gene>
<sequence length="89" mass="10128">MAKVLVTIEDPLLKRIDRTARDRGLTRSAYISDLARRDLDAQIGPGADPKVHEALDNLRALFADAEYATDEDVTSLVRRMRDERLDRFS</sequence>
<dbReference type="RefSeq" id="WP_318595156.1">
    <property type="nucleotide sequence ID" value="NZ_JAWSTH010000001.1"/>
</dbReference>
<comment type="caution">
    <text evidence="1">The sequence shown here is derived from an EMBL/GenBank/DDBJ whole genome shotgun (WGS) entry which is preliminary data.</text>
</comment>
<reference evidence="2" key="1">
    <citation type="submission" date="2023-07" db="EMBL/GenBank/DDBJ databases">
        <title>Conexibacter stalactiti sp. nov., isolated from stalactites in a lava cave and emended description of the genus Conexibacter.</title>
        <authorList>
            <person name="Lee S.D."/>
        </authorList>
    </citation>
    <scope>NUCLEOTIDE SEQUENCE [LARGE SCALE GENOMIC DNA]</scope>
    <source>
        <strain evidence="2">KCTC 39840</strain>
    </source>
</reference>
<evidence type="ECO:0008006" key="3">
    <source>
        <dbReference type="Google" id="ProtNLM"/>
    </source>
</evidence>
<name>A0ABU4HHW0_9ACTN</name>
<organism evidence="1 2">
    <name type="scientific">Conexibacter stalactiti</name>
    <dbReference type="NCBI Taxonomy" id="1940611"/>
    <lineage>
        <taxon>Bacteria</taxon>
        <taxon>Bacillati</taxon>
        <taxon>Actinomycetota</taxon>
        <taxon>Thermoleophilia</taxon>
        <taxon>Solirubrobacterales</taxon>
        <taxon>Conexibacteraceae</taxon>
        <taxon>Conexibacter</taxon>
    </lineage>
</organism>
<protein>
    <recommendedName>
        <fullName evidence="3">Ribbon-helix-helix protein CopG domain-containing protein</fullName>
    </recommendedName>
</protein>
<evidence type="ECO:0000313" key="1">
    <source>
        <dbReference type="EMBL" id="MDW5592899.1"/>
    </source>
</evidence>
<dbReference type="EMBL" id="JAWSTH010000001">
    <property type="protein sequence ID" value="MDW5592899.1"/>
    <property type="molecule type" value="Genomic_DNA"/>
</dbReference>
<proteinExistence type="predicted"/>
<keyword evidence="2" id="KW-1185">Reference proteome</keyword>
<accession>A0ABU4HHW0</accession>
<dbReference type="Proteomes" id="UP001284601">
    <property type="component" value="Unassembled WGS sequence"/>
</dbReference>
<evidence type="ECO:0000313" key="2">
    <source>
        <dbReference type="Proteomes" id="UP001284601"/>
    </source>
</evidence>